<proteinExistence type="predicted"/>
<evidence type="ECO:0000256" key="1">
    <source>
        <dbReference type="SAM" id="SignalP"/>
    </source>
</evidence>
<dbReference type="InterPro" id="IPR001087">
    <property type="entry name" value="GDSL"/>
</dbReference>
<dbReference type="SUPFAM" id="SSF52266">
    <property type="entry name" value="SGNH hydrolase"/>
    <property type="match status" value="1"/>
</dbReference>
<evidence type="ECO:0000313" key="3">
    <source>
        <dbReference type="Proteomes" id="UP000007148"/>
    </source>
</evidence>
<evidence type="ECO:0000313" key="2">
    <source>
        <dbReference type="EMBL" id="CCA72228.1"/>
    </source>
</evidence>
<dbReference type="EMBL" id="CAFZ01000154">
    <property type="protein sequence ID" value="CCA72228.1"/>
    <property type="molecule type" value="Genomic_DNA"/>
</dbReference>
<dbReference type="GO" id="GO:0006644">
    <property type="term" value="P:phospholipid metabolic process"/>
    <property type="evidence" value="ECO:0007669"/>
    <property type="project" value="TreeGrafter"/>
</dbReference>
<feature type="signal peptide" evidence="1">
    <location>
        <begin position="1"/>
        <end position="22"/>
    </location>
</feature>
<comment type="caution">
    <text evidence="2">The sequence shown here is derived from an EMBL/GenBank/DDBJ whole genome shotgun (WGS) entry which is preliminary data.</text>
</comment>
<keyword evidence="3" id="KW-1185">Reference proteome</keyword>
<dbReference type="STRING" id="1109443.G4TLN5"/>
<sequence length="396" mass="43305">MAPLFLPLTLLVTLLLTRITSSAPLDVVEDVSKRADAVYANSISSCPAVAARSSPPTSVHDLRPDDFSYTMALGDSITASAFSRGIQNNTLLSFSEWRGESYAAGMDAGAITIPNLIKNYKPSLTGGSLGSNPTIELCFGPLCPIGPFGWNSRVDQLNAAQSGALATNLYHEVNDYLIPQVKARNIPASAYKYLNLQIGSNDICSMCFQSVLGFGPASPDDFEASIRKTLEAVRNGIPNTVVNVIGVFKVSDVYTMTLNQPYCSQLLPIPHANIECPCMLLGGSVGDTTRALMDKLMNQYNERLVKIVKEYQQKRYSNFAVLWQPPNIPLASYPVQALSSVDCFHPSTKTHRFIATQVWNRLVGTADERAATFTWSEALSFRCLQESDRIRTDTLL</sequence>
<dbReference type="PANTHER" id="PTHR21325:SF31">
    <property type="entry name" value="GH22081P-RELATED"/>
    <property type="match status" value="1"/>
</dbReference>
<dbReference type="Proteomes" id="UP000007148">
    <property type="component" value="Unassembled WGS sequence"/>
</dbReference>
<name>G4TLN5_SERID</name>
<dbReference type="OMA" id="HRVGCHC"/>
<dbReference type="Pfam" id="PF00657">
    <property type="entry name" value="Lipase_GDSL"/>
    <property type="match status" value="1"/>
</dbReference>
<dbReference type="HOGENOM" id="CLU_063298_0_0_1"/>
<dbReference type="PANTHER" id="PTHR21325">
    <property type="entry name" value="PHOSPHOLIPASE B, PLB1"/>
    <property type="match status" value="1"/>
</dbReference>
<gene>
    <name evidence="2" type="ORF">PIIN_06162</name>
</gene>
<dbReference type="GO" id="GO:0004620">
    <property type="term" value="F:phospholipase activity"/>
    <property type="evidence" value="ECO:0007669"/>
    <property type="project" value="InterPro"/>
</dbReference>
<dbReference type="Gene3D" id="3.40.50.1110">
    <property type="entry name" value="SGNH hydrolase"/>
    <property type="match status" value="1"/>
</dbReference>
<dbReference type="eggNOG" id="KOG3670">
    <property type="taxonomic scope" value="Eukaryota"/>
</dbReference>
<dbReference type="InterPro" id="IPR038885">
    <property type="entry name" value="PLB1"/>
</dbReference>
<reference evidence="2 3" key="1">
    <citation type="journal article" date="2011" name="PLoS Pathog.">
        <title>Endophytic Life Strategies Decoded by Genome and Transcriptome Analyses of the Mutualistic Root Symbiont Piriformospora indica.</title>
        <authorList>
            <person name="Zuccaro A."/>
            <person name="Lahrmann U."/>
            <person name="Guldener U."/>
            <person name="Langen G."/>
            <person name="Pfiffi S."/>
            <person name="Biedenkopf D."/>
            <person name="Wong P."/>
            <person name="Samans B."/>
            <person name="Grimm C."/>
            <person name="Basiewicz M."/>
            <person name="Murat C."/>
            <person name="Martin F."/>
            <person name="Kogel K.H."/>
        </authorList>
    </citation>
    <scope>NUCLEOTIDE SEQUENCE [LARGE SCALE GENOMIC DNA]</scope>
    <source>
        <strain evidence="2 3">DSM 11827</strain>
    </source>
</reference>
<dbReference type="InterPro" id="IPR036514">
    <property type="entry name" value="SGNH_hydro_sf"/>
</dbReference>
<accession>G4TLN5</accession>
<protein>
    <submittedName>
        <fullName evidence="2">Uncharacterized protein</fullName>
    </submittedName>
</protein>
<dbReference type="InParanoid" id="G4TLN5"/>
<keyword evidence="1" id="KW-0732">Signal</keyword>
<organism evidence="2 3">
    <name type="scientific">Serendipita indica (strain DSM 11827)</name>
    <name type="common">Root endophyte fungus</name>
    <name type="synonym">Piriformospora indica</name>
    <dbReference type="NCBI Taxonomy" id="1109443"/>
    <lineage>
        <taxon>Eukaryota</taxon>
        <taxon>Fungi</taxon>
        <taxon>Dikarya</taxon>
        <taxon>Basidiomycota</taxon>
        <taxon>Agaricomycotina</taxon>
        <taxon>Agaricomycetes</taxon>
        <taxon>Sebacinales</taxon>
        <taxon>Serendipitaceae</taxon>
        <taxon>Serendipita</taxon>
    </lineage>
</organism>
<feature type="chain" id="PRO_5003469231" evidence="1">
    <location>
        <begin position="23"/>
        <end position="396"/>
    </location>
</feature>
<dbReference type="OrthoDB" id="10265800at2759"/>
<dbReference type="AlphaFoldDB" id="G4TLN5"/>